<sequence>MRENRGSASAGGNATPKSFVPALKQALTLAFKPKRRAFADDVPVHTRWWCTFIMIPLAVFTCLVQASAIGIRFLPKGTGPISAIQLLAAVFTLFALLLAFVIPFSLLRRSTQPEMVFWLCFVTVLVFPFDPLLLLMALTAHVARRRNKAVTLLVCGVSLPVVVLAHMRDALQPPQNSMWHSVFAGNANSTVSNAVDTTQMLVSNATIIVIAIIYAFASWGVAVLIGFYIRTRAGLALASKKVQAEQHRSDDLQQTLHNQKLADAIAAEAHDTLAHSLSLISLNASVLQAQMGQLEQDRTLSPQQTQQMLITARTLREQAAGAMDETHSIIDMLRHPDLAWEQLSVPSTEVCLTRESLQQLLNNVREAGVQVNTWIEIEELSGLRDSISKVAYRGLQESLTNAMRHAPGAEIMAEITATPKAGVHIHVSNSAASISLEGSSKSAGNIDSGITSAETANAAQQNDQENTPQAEQNPTPPGGTGLIGLTRRVEAEGGQLQFGFDDRHLFHVDATIPWA</sequence>
<proteinExistence type="predicted"/>
<gene>
    <name evidence="8" type="ORF">QS713_04245</name>
</gene>
<keyword evidence="5" id="KW-0902">Two-component regulatory system</keyword>
<dbReference type="PANTHER" id="PTHR24421">
    <property type="entry name" value="NITRATE/NITRITE SENSOR PROTEIN NARX-RELATED"/>
    <property type="match status" value="1"/>
</dbReference>
<dbReference type="InterPro" id="IPR050482">
    <property type="entry name" value="Sensor_HK_TwoCompSys"/>
</dbReference>
<dbReference type="EC" id="2.7.13.3" evidence="2"/>
<dbReference type="EMBL" id="JASXSX010000001">
    <property type="protein sequence ID" value="MDT3767278.1"/>
    <property type="molecule type" value="Genomic_DNA"/>
</dbReference>
<evidence type="ECO:0000313" key="9">
    <source>
        <dbReference type="Proteomes" id="UP001247542"/>
    </source>
</evidence>
<feature type="transmembrane region" description="Helical" evidence="7">
    <location>
        <begin position="52"/>
        <end position="74"/>
    </location>
</feature>
<evidence type="ECO:0000256" key="7">
    <source>
        <dbReference type="SAM" id="Phobius"/>
    </source>
</evidence>
<evidence type="ECO:0000256" key="6">
    <source>
        <dbReference type="SAM" id="MobiDB-lite"/>
    </source>
</evidence>
<dbReference type="Gene3D" id="3.30.565.10">
    <property type="entry name" value="Histidine kinase-like ATPase, C-terminal domain"/>
    <property type="match status" value="1"/>
</dbReference>
<evidence type="ECO:0000256" key="2">
    <source>
        <dbReference type="ARBA" id="ARBA00012438"/>
    </source>
</evidence>
<keyword evidence="7" id="KW-0812">Transmembrane</keyword>
<protein>
    <recommendedName>
        <fullName evidence="2">histidine kinase</fullName>
        <ecNumber evidence="2">2.7.13.3</ecNumber>
    </recommendedName>
</protein>
<feature type="transmembrane region" description="Helical" evidence="7">
    <location>
        <begin position="205"/>
        <end position="229"/>
    </location>
</feature>
<evidence type="ECO:0000256" key="3">
    <source>
        <dbReference type="ARBA" id="ARBA00022679"/>
    </source>
</evidence>
<name>A0ABU3IA82_9ACTO</name>
<organism evidence="8 9">
    <name type="scientific">Gleimia hominis</name>
    <dbReference type="NCBI Taxonomy" id="595468"/>
    <lineage>
        <taxon>Bacteria</taxon>
        <taxon>Bacillati</taxon>
        <taxon>Actinomycetota</taxon>
        <taxon>Actinomycetes</taxon>
        <taxon>Actinomycetales</taxon>
        <taxon>Actinomycetaceae</taxon>
        <taxon>Gleimia</taxon>
    </lineage>
</organism>
<feature type="transmembrane region" description="Helical" evidence="7">
    <location>
        <begin position="149"/>
        <end position="167"/>
    </location>
</feature>
<dbReference type="Proteomes" id="UP001247542">
    <property type="component" value="Unassembled WGS sequence"/>
</dbReference>
<keyword evidence="7" id="KW-0472">Membrane</keyword>
<reference evidence="8 9" key="1">
    <citation type="submission" date="2023-06" db="EMBL/GenBank/DDBJ databases">
        <title>Draft genome sequence of Gleimia hominis type strain CCUG 57540T.</title>
        <authorList>
            <person name="Salva-Serra F."/>
            <person name="Cardew S."/>
            <person name="Jensie Markopoulos S."/>
            <person name="Ohlen M."/>
            <person name="Inganas E."/>
            <person name="Svensson-Stadler L."/>
            <person name="Moore E.R.B."/>
        </authorList>
    </citation>
    <scope>NUCLEOTIDE SEQUENCE [LARGE SCALE GENOMIC DNA]</scope>
    <source>
        <strain evidence="8 9">CCUG 57540</strain>
    </source>
</reference>
<keyword evidence="3" id="KW-0808">Transferase</keyword>
<dbReference type="Gene3D" id="1.20.5.1930">
    <property type="match status" value="1"/>
</dbReference>
<feature type="region of interest" description="Disordered" evidence="6">
    <location>
        <begin position="455"/>
        <end position="483"/>
    </location>
</feature>
<evidence type="ECO:0000313" key="8">
    <source>
        <dbReference type="EMBL" id="MDT3767278.1"/>
    </source>
</evidence>
<dbReference type="RefSeq" id="WP_313272684.1">
    <property type="nucleotide sequence ID" value="NZ_JASXSX010000001.1"/>
</dbReference>
<dbReference type="InterPro" id="IPR036890">
    <property type="entry name" value="HATPase_C_sf"/>
</dbReference>
<comment type="catalytic activity">
    <reaction evidence="1">
        <text>ATP + protein L-histidine = ADP + protein N-phospho-L-histidine.</text>
        <dbReference type="EC" id="2.7.13.3"/>
    </reaction>
</comment>
<dbReference type="PANTHER" id="PTHR24421:SF10">
    <property type="entry name" value="NITRATE_NITRITE SENSOR PROTEIN NARQ"/>
    <property type="match status" value="1"/>
</dbReference>
<keyword evidence="4 8" id="KW-0418">Kinase</keyword>
<keyword evidence="9" id="KW-1185">Reference proteome</keyword>
<comment type="caution">
    <text evidence="8">The sequence shown here is derived from an EMBL/GenBank/DDBJ whole genome shotgun (WGS) entry which is preliminary data.</text>
</comment>
<evidence type="ECO:0000256" key="4">
    <source>
        <dbReference type="ARBA" id="ARBA00022777"/>
    </source>
</evidence>
<feature type="transmembrane region" description="Helical" evidence="7">
    <location>
        <begin position="116"/>
        <end position="137"/>
    </location>
</feature>
<feature type="compositionally biased region" description="Polar residues" evidence="6">
    <location>
        <begin position="455"/>
        <end position="473"/>
    </location>
</feature>
<dbReference type="GO" id="GO:0016301">
    <property type="term" value="F:kinase activity"/>
    <property type="evidence" value="ECO:0007669"/>
    <property type="project" value="UniProtKB-KW"/>
</dbReference>
<evidence type="ECO:0000256" key="5">
    <source>
        <dbReference type="ARBA" id="ARBA00023012"/>
    </source>
</evidence>
<keyword evidence="7" id="KW-1133">Transmembrane helix</keyword>
<evidence type="ECO:0000256" key="1">
    <source>
        <dbReference type="ARBA" id="ARBA00000085"/>
    </source>
</evidence>
<feature type="transmembrane region" description="Helical" evidence="7">
    <location>
        <begin position="86"/>
        <end position="104"/>
    </location>
</feature>
<accession>A0ABU3IA82</accession>